<proteinExistence type="predicted"/>
<dbReference type="PROSITE" id="PS51093">
    <property type="entry name" value="PTS_EIIA_TYPE_1"/>
    <property type="match status" value="1"/>
</dbReference>
<dbReference type="InterPro" id="IPR011055">
    <property type="entry name" value="Dup_hybrid_motif"/>
</dbReference>
<sequence length="169" mass="18237">MLKKLFGKKERTKPTEEQIYSPLTGTLIPIEEVPDPTFSEKMMGDGFAVAPTEGKVVAPVDGDVIQVFPTKHAIGMKTAGDLEILIHIGLDTVNLGGEGFITHVKEGDHVKRGDVLVEFDIDVIKKKATSSITPVVVTNVEKIAQMSKESHIDVIGGETEVLTVSIETS</sequence>
<dbReference type="AlphaFoldDB" id="W4QI13"/>
<feature type="domain" description="PTS EIIA type-1" evidence="7">
    <location>
        <begin position="35"/>
        <end position="139"/>
    </location>
</feature>
<dbReference type="OrthoDB" id="92465at2"/>
<protein>
    <submittedName>
        <fullName evidence="8">PTS system</fullName>
    </submittedName>
</protein>
<keyword evidence="2" id="KW-0813">Transport</keyword>
<keyword evidence="4" id="KW-0808">Transferase</keyword>
<evidence type="ECO:0000313" key="9">
    <source>
        <dbReference type="Proteomes" id="UP000018895"/>
    </source>
</evidence>
<organism evidence="8 9">
    <name type="scientific">Halalkalibacter hemicellulosilyticusJCM 9152</name>
    <dbReference type="NCBI Taxonomy" id="1236971"/>
    <lineage>
        <taxon>Bacteria</taxon>
        <taxon>Bacillati</taxon>
        <taxon>Bacillota</taxon>
        <taxon>Bacilli</taxon>
        <taxon>Bacillales</taxon>
        <taxon>Bacillaceae</taxon>
        <taxon>Halalkalibacter</taxon>
    </lineage>
</organism>
<dbReference type="GO" id="GO:0016301">
    <property type="term" value="F:kinase activity"/>
    <property type="evidence" value="ECO:0007669"/>
    <property type="project" value="UniProtKB-KW"/>
</dbReference>
<dbReference type="InterPro" id="IPR050890">
    <property type="entry name" value="PTS_EIIA_component"/>
</dbReference>
<dbReference type="EMBL" id="BAUU01000015">
    <property type="protein sequence ID" value="GAE30949.1"/>
    <property type="molecule type" value="Genomic_DNA"/>
</dbReference>
<comment type="subcellular location">
    <subcellularLocation>
        <location evidence="1">Cytoplasm</location>
    </subcellularLocation>
</comment>
<evidence type="ECO:0000313" key="8">
    <source>
        <dbReference type="EMBL" id="GAE30949.1"/>
    </source>
</evidence>
<dbReference type="GO" id="GO:0009401">
    <property type="term" value="P:phosphoenolpyruvate-dependent sugar phosphotransferase system"/>
    <property type="evidence" value="ECO:0007669"/>
    <property type="project" value="UniProtKB-KW"/>
</dbReference>
<dbReference type="PANTHER" id="PTHR45008:SF1">
    <property type="entry name" value="PTS SYSTEM GLUCOSE-SPECIFIC EIIA COMPONENT"/>
    <property type="match status" value="1"/>
</dbReference>
<evidence type="ECO:0000256" key="2">
    <source>
        <dbReference type="ARBA" id="ARBA00022448"/>
    </source>
</evidence>
<evidence type="ECO:0000256" key="4">
    <source>
        <dbReference type="ARBA" id="ARBA00022679"/>
    </source>
</evidence>
<dbReference type="RefSeq" id="WP_035344076.1">
    <property type="nucleotide sequence ID" value="NZ_BAUU01000015.1"/>
</dbReference>
<dbReference type="FunFam" id="2.70.70.10:FF:000001">
    <property type="entry name" value="PTS system glucose-specific IIA component"/>
    <property type="match status" value="1"/>
</dbReference>
<gene>
    <name evidence="8" type="ORF">JCM9152_2382</name>
</gene>
<dbReference type="Pfam" id="PF00358">
    <property type="entry name" value="PTS_EIIA_1"/>
    <property type="match status" value="1"/>
</dbReference>
<comment type="caution">
    <text evidence="8">The sequence shown here is derived from an EMBL/GenBank/DDBJ whole genome shotgun (WGS) entry which is preliminary data.</text>
</comment>
<dbReference type="STRING" id="1236971.JCM9152_2382"/>
<keyword evidence="3" id="KW-0762">Sugar transport</keyword>
<dbReference type="NCBIfam" id="TIGR00830">
    <property type="entry name" value="PTBA"/>
    <property type="match status" value="1"/>
</dbReference>
<evidence type="ECO:0000259" key="7">
    <source>
        <dbReference type="PROSITE" id="PS51093"/>
    </source>
</evidence>
<keyword evidence="9" id="KW-1185">Reference proteome</keyword>
<reference evidence="8" key="1">
    <citation type="journal article" date="2014" name="Genome Announc.">
        <title>Draft Genome Sequences of Three Alkaliphilic Bacillus Strains, Bacillus wakoensis JCM 9140T, Bacillus akibai JCM 9157T, and Bacillus hemicellulosilyticus JCM 9152T.</title>
        <authorList>
            <person name="Yuki M."/>
            <person name="Oshima K."/>
            <person name="Suda W."/>
            <person name="Oshida Y."/>
            <person name="Kitamura K."/>
            <person name="Iida T."/>
            <person name="Hattori M."/>
            <person name="Ohkuma M."/>
        </authorList>
    </citation>
    <scope>NUCLEOTIDE SEQUENCE [LARGE SCALE GENOMIC DNA]</scope>
    <source>
        <strain evidence="8">JCM 9152</strain>
    </source>
</reference>
<dbReference type="PANTHER" id="PTHR45008">
    <property type="entry name" value="PTS SYSTEM GLUCOSE-SPECIFIC EIIA COMPONENT"/>
    <property type="match status" value="1"/>
</dbReference>
<dbReference type="SUPFAM" id="SSF51261">
    <property type="entry name" value="Duplicated hybrid motif"/>
    <property type="match status" value="1"/>
</dbReference>
<dbReference type="Gene3D" id="2.70.70.10">
    <property type="entry name" value="Glucose Permease (Domain IIA)"/>
    <property type="match status" value="1"/>
</dbReference>
<dbReference type="Proteomes" id="UP000018895">
    <property type="component" value="Unassembled WGS sequence"/>
</dbReference>
<evidence type="ECO:0000256" key="1">
    <source>
        <dbReference type="ARBA" id="ARBA00004496"/>
    </source>
</evidence>
<evidence type="ECO:0000256" key="6">
    <source>
        <dbReference type="ARBA" id="ARBA00022777"/>
    </source>
</evidence>
<evidence type="ECO:0000256" key="5">
    <source>
        <dbReference type="ARBA" id="ARBA00022683"/>
    </source>
</evidence>
<keyword evidence="6" id="KW-0418">Kinase</keyword>
<dbReference type="InterPro" id="IPR001127">
    <property type="entry name" value="PTS_EIIA_1_perm"/>
</dbReference>
<name>W4QI13_9BACI</name>
<evidence type="ECO:0000256" key="3">
    <source>
        <dbReference type="ARBA" id="ARBA00022597"/>
    </source>
</evidence>
<dbReference type="GO" id="GO:0005737">
    <property type="term" value="C:cytoplasm"/>
    <property type="evidence" value="ECO:0007669"/>
    <property type="project" value="UniProtKB-SubCell"/>
</dbReference>
<keyword evidence="5" id="KW-0598">Phosphotransferase system</keyword>
<accession>W4QI13</accession>